<evidence type="ECO:0000313" key="1">
    <source>
        <dbReference type="EMBL" id="EDZ72903.1"/>
    </source>
</evidence>
<sequence length="144" mass="15970">MGVAAVCRSFGSDASSNLIPLRISFFFKNASISFRSLFSSVNSSSWFKRDTQYSSVSFLSLSSIKSSALGNLLLSLLWSSLSDAELGTAELGREDIFEAETVLLIMMSLNNLYILSVRRLTPTGNSRPLKISRLQQVRKNPYPF</sequence>
<dbReference type="Proteomes" id="UP000008988">
    <property type="component" value="Unassembled WGS sequence"/>
</dbReference>
<evidence type="ECO:0000313" key="2">
    <source>
        <dbReference type="Proteomes" id="UP000008988"/>
    </source>
</evidence>
<proteinExistence type="predicted"/>
<name>B5VGP1_YEAS6</name>
<comment type="caution">
    <text evidence="1">The sequence shown here is derived from an EMBL/GenBank/DDBJ whole genome shotgun (WGS) entry which is preliminary data.</text>
</comment>
<reference evidence="1 2" key="1">
    <citation type="journal article" date="2008" name="FEMS Yeast Res.">
        <title>Comparative genome analysis of a Saccharomyces cerevisiae wine strain.</title>
        <authorList>
            <person name="Borneman A.R."/>
            <person name="Forgan A.H."/>
            <person name="Pretorius I.S."/>
            <person name="Chambers P.J."/>
        </authorList>
    </citation>
    <scope>NUCLEOTIDE SEQUENCE [LARGE SCALE GENOMIC DNA]</scope>
    <source>
        <strain evidence="1 2">AWRI1631</strain>
    </source>
</reference>
<gene>
    <name evidence="1" type="ORF">AWRI1631_45760</name>
</gene>
<organism evidence="1 2">
    <name type="scientific">Saccharomyces cerevisiae (strain AWRI1631)</name>
    <name type="common">Baker's yeast</name>
    <dbReference type="NCBI Taxonomy" id="545124"/>
    <lineage>
        <taxon>Eukaryota</taxon>
        <taxon>Fungi</taxon>
        <taxon>Dikarya</taxon>
        <taxon>Ascomycota</taxon>
        <taxon>Saccharomycotina</taxon>
        <taxon>Saccharomycetes</taxon>
        <taxon>Saccharomycetales</taxon>
        <taxon>Saccharomycetaceae</taxon>
        <taxon>Saccharomyces</taxon>
    </lineage>
</organism>
<dbReference type="AlphaFoldDB" id="B5VGP1"/>
<dbReference type="EMBL" id="ABSV01000538">
    <property type="protein sequence ID" value="EDZ72903.1"/>
    <property type="molecule type" value="Genomic_DNA"/>
</dbReference>
<accession>B5VGP1</accession>
<protein>
    <submittedName>
        <fullName evidence="1">Uncharacterized protein</fullName>
    </submittedName>
</protein>